<sequence length="224" mass="24718">MEQDICAAASGRVEELRREGYCIIRGLLPASIVGETAQDLAKHFATTPHSVGPFYGASTRRFHGLLRRSSHVAQFVMQPMILQIIEAILGPHCDRIQLNLTQAIEIEPGGDLQPPHRDQDMWPIHSPGVEYLVNVMWPFTHYTAENGGTLLWPRSHLCQDRIVLPESDAIAAEMEPGDVLLFLGSTLHSGGANSTHTSRRGMWPAAGLVDTEIGSFRLPQLLAR</sequence>
<dbReference type="Gene3D" id="2.60.120.620">
    <property type="entry name" value="q2cbj1_9rhob like domain"/>
    <property type="match status" value="1"/>
</dbReference>
<organism evidence="3 4">
    <name type="scientific">Novosphingobium album</name>
    <name type="common">ex Liu et al. 2023</name>
    <dbReference type="NCBI Taxonomy" id="3031130"/>
    <lineage>
        <taxon>Bacteria</taxon>
        <taxon>Pseudomonadati</taxon>
        <taxon>Pseudomonadota</taxon>
        <taxon>Alphaproteobacteria</taxon>
        <taxon>Sphingomonadales</taxon>
        <taxon>Sphingomonadaceae</taxon>
        <taxon>Novosphingobium</taxon>
    </lineage>
</organism>
<feature type="non-terminal residue" evidence="3">
    <location>
        <position position="224"/>
    </location>
</feature>
<keyword evidence="4" id="KW-1185">Reference proteome</keyword>
<keyword evidence="1" id="KW-0479">Metal-binding</keyword>
<evidence type="ECO:0000313" key="3">
    <source>
        <dbReference type="EMBL" id="MDE8652755.1"/>
    </source>
</evidence>
<dbReference type="SUPFAM" id="SSF51197">
    <property type="entry name" value="Clavaminate synthase-like"/>
    <property type="match status" value="1"/>
</dbReference>
<comment type="caution">
    <text evidence="3">The sequence shown here is derived from an EMBL/GenBank/DDBJ whole genome shotgun (WGS) entry which is preliminary data.</text>
</comment>
<keyword evidence="3" id="KW-0560">Oxidoreductase</keyword>
<dbReference type="PANTHER" id="PTHR20883">
    <property type="entry name" value="PHYTANOYL-COA DIOXYGENASE DOMAIN CONTAINING 1"/>
    <property type="match status" value="1"/>
</dbReference>
<protein>
    <submittedName>
        <fullName evidence="3">Phytanoyl-CoA dioxygenase family protein</fullName>
    </submittedName>
</protein>
<dbReference type="Proteomes" id="UP001216253">
    <property type="component" value="Unassembled WGS sequence"/>
</dbReference>
<keyword evidence="3" id="KW-0223">Dioxygenase</keyword>
<evidence type="ECO:0000256" key="2">
    <source>
        <dbReference type="ARBA" id="ARBA00023004"/>
    </source>
</evidence>
<name>A0ABT5WRY2_9SPHN</name>
<dbReference type="Pfam" id="PF05721">
    <property type="entry name" value="PhyH"/>
    <property type="match status" value="1"/>
</dbReference>
<dbReference type="PANTHER" id="PTHR20883:SF15">
    <property type="entry name" value="PHYTANOYL-COA DIOXYGENASE DOMAIN-CONTAINING PROTEIN 1"/>
    <property type="match status" value="1"/>
</dbReference>
<evidence type="ECO:0000256" key="1">
    <source>
        <dbReference type="ARBA" id="ARBA00022723"/>
    </source>
</evidence>
<gene>
    <name evidence="3" type="ORF">PYV00_13695</name>
</gene>
<evidence type="ECO:0000313" key="4">
    <source>
        <dbReference type="Proteomes" id="UP001216253"/>
    </source>
</evidence>
<keyword evidence="2" id="KW-0408">Iron</keyword>
<dbReference type="EMBL" id="JARESE010000045">
    <property type="protein sequence ID" value="MDE8652755.1"/>
    <property type="molecule type" value="Genomic_DNA"/>
</dbReference>
<dbReference type="InterPro" id="IPR008775">
    <property type="entry name" value="Phytyl_CoA_dOase-like"/>
</dbReference>
<proteinExistence type="predicted"/>
<accession>A0ABT5WRY2</accession>
<dbReference type="RefSeq" id="WP_275228847.1">
    <property type="nucleotide sequence ID" value="NZ_JARESE010000045.1"/>
</dbReference>
<reference evidence="3 4" key="1">
    <citation type="submission" date="2023-03" db="EMBL/GenBank/DDBJ databases">
        <title>NovoSphingobium album sp. nov. isolated from polycyclic aromatic hydrocarbons- and heavy-metal polluted soil.</title>
        <authorList>
            <person name="Liu Z."/>
            <person name="Wang K."/>
        </authorList>
    </citation>
    <scope>NUCLEOTIDE SEQUENCE [LARGE SCALE GENOMIC DNA]</scope>
    <source>
        <strain evidence="3 4">H3SJ31-1</strain>
    </source>
</reference>
<dbReference type="GO" id="GO:0051213">
    <property type="term" value="F:dioxygenase activity"/>
    <property type="evidence" value="ECO:0007669"/>
    <property type="project" value="UniProtKB-KW"/>
</dbReference>